<dbReference type="dictyBase" id="DDB_G0278957"/>
<keyword evidence="2" id="KW-1185">Reference proteome</keyword>
<evidence type="ECO:0008006" key="3">
    <source>
        <dbReference type="Google" id="ProtNLM"/>
    </source>
</evidence>
<dbReference type="OMA" id="ESTEFCA"/>
<dbReference type="FunCoup" id="Q54XI6">
    <property type="interactions" value="744"/>
</dbReference>
<name>Q54XI6_DICDI</name>
<dbReference type="KEGG" id="ddi:DDB_G0278957"/>
<proteinExistence type="predicted"/>
<dbReference type="InterPro" id="IPR015797">
    <property type="entry name" value="NUDIX_hydrolase-like_dom_sf"/>
</dbReference>
<dbReference type="VEuPathDB" id="AmoebaDB:DDB_G0278957"/>
<reference evidence="1 2" key="1">
    <citation type="journal article" date="2005" name="Nature">
        <title>The genome of the social amoeba Dictyostelium discoideum.</title>
        <authorList>
            <consortium name="The Dictyostelium discoideum Sequencing Consortium"/>
            <person name="Eichinger L."/>
            <person name="Pachebat J.A."/>
            <person name="Glockner G."/>
            <person name="Rajandream M.A."/>
            <person name="Sucgang R."/>
            <person name="Berriman M."/>
            <person name="Song J."/>
            <person name="Olsen R."/>
            <person name="Szafranski K."/>
            <person name="Xu Q."/>
            <person name="Tunggal B."/>
            <person name="Kummerfeld S."/>
            <person name="Madera M."/>
            <person name="Konfortov B.A."/>
            <person name="Rivero F."/>
            <person name="Bankier A.T."/>
            <person name="Lehmann R."/>
            <person name="Hamlin N."/>
            <person name="Davies R."/>
            <person name="Gaudet P."/>
            <person name="Fey P."/>
            <person name="Pilcher K."/>
            <person name="Chen G."/>
            <person name="Saunders D."/>
            <person name="Sodergren E."/>
            <person name="Davis P."/>
            <person name="Kerhornou A."/>
            <person name="Nie X."/>
            <person name="Hall N."/>
            <person name="Anjard C."/>
            <person name="Hemphill L."/>
            <person name="Bason N."/>
            <person name="Farbrother P."/>
            <person name="Desany B."/>
            <person name="Just E."/>
            <person name="Morio T."/>
            <person name="Rost R."/>
            <person name="Churcher C."/>
            <person name="Cooper J."/>
            <person name="Haydock S."/>
            <person name="van Driessche N."/>
            <person name="Cronin A."/>
            <person name="Goodhead I."/>
            <person name="Muzny D."/>
            <person name="Mourier T."/>
            <person name="Pain A."/>
            <person name="Lu M."/>
            <person name="Harper D."/>
            <person name="Lindsay R."/>
            <person name="Hauser H."/>
            <person name="James K."/>
            <person name="Quiles M."/>
            <person name="Madan Babu M."/>
            <person name="Saito T."/>
            <person name="Buchrieser C."/>
            <person name="Wardroper A."/>
            <person name="Felder M."/>
            <person name="Thangavelu M."/>
            <person name="Johnson D."/>
            <person name="Knights A."/>
            <person name="Loulseged H."/>
            <person name="Mungall K."/>
            <person name="Oliver K."/>
            <person name="Price C."/>
            <person name="Quail M.A."/>
            <person name="Urushihara H."/>
            <person name="Hernandez J."/>
            <person name="Rabbinowitsch E."/>
            <person name="Steffen D."/>
            <person name="Sanders M."/>
            <person name="Ma J."/>
            <person name="Kohara Y."/>
            <person name="Sharp S."/>
            <person name="Simmonds M."/>
            <person name="Spiegler S."/>
            <person name="Tivey A."/>
            <person name="Sugano S."/>
            <person name="White B."/>
            <person name="Walker D."/>
            <person name="Woodward J."/>
            <person name="Winckler T."/>
            <person name="Tanaka Y."/>
            <person name="Shaulsky G."/>
            <person name="Schleicher M."/>
            <person name="Weinstock G."/>
            <person name="Rosenthal A."/>
            <person name="Cox E.C."/>
            <person name="Chisholm R.L."/>
            <person name="Gibbs R."/>
            <person name="Loomis W.F."/>
            <person name="Platzer M."/>
            <person name="Kay R.R."/>
            <person name="Williams J."/>
            <person name="Dear P.H."/>
            <person name="Noegel A.A."/>
            <person name="Barrell B."/>
            <person name="Kuspa A."/>
        </authorList>
    </citation>
    <scope>NUCLEOTIDE SEQUENCE [LARGE SCALE GENOMIC DNA]</scope>
    <source>
        <strain evidence="1 2">AX4</strain>
    </source>
</reference>
<dbReference type="EMBL" id="AAFI02000024">
    <property type="protein sequence ID" value="EAL68080.1"/>
    <property type="molecule type" value="Genomic_DNA"/>
</dbReference>
<accession>Q54XI6</accession>
<dbReference type="SUPFAM" id="SSF55811">
    <property type="entry name" value="Nudix"/>
    <property type="match status" value="1"/>
</dbReference>
<organism evidence="1 2">
    <name type="scientific">Dictyostelium discoideum</name>
    <name type="common">Social amoeba</name>
    <dbReference type="NCBI Taxonomy" id="44689"/>
    <lineage>
        <taxon>Eukaryota</taxon>
        <taxon>Amoebozoa</taxon>
        <taxon>Evosea</taxon>
        <taxon>Eumycetozoa</taxon>
        <taxon>Dictyostelia</taxon>
        <taxon>Dictyosteliales</taxon>
        <taxon>Dictyosteliaceae</taxon>
        <taxon>Dictyostelium</taxon>
    </lineage>
</organism>
<dbReference type="PaxDb" id="44689-DDB0218133"/>
<protein>
    <recommendedName>
        <fullName evidence="3">Nudix hydrolase domain-containing protein</fullName>
    </recommendedName>
</protein>
<dbReference type="InParanoid" id="Q54XI6"/>
<dbReference type="Proteomes" id="UP000002195">
    <property type="component" value="Unassembled WGS sequence"/>
</dbReference>
<evidence type="ECO:0000313" key="1">
    <source>
        <dbReference type="EMBL" id="EAL68080.1"/>
    </source>
</evidence>
<dbReference type="RefSeq" id="XP_647817.1">
    <property type="nucleotide sequence ID" value="XM_642725.1"/>
</dbReference>
<comment type="caution">
    <text evidence="1">The sequence shown here is derived from an EMBL/GenBank/DDBJ whole genome shotgun (WGS) entry which is preliminary data.</text>
</comment>
<gene>
    <name evidence="1" type="ORF">DDB_G0278957</name>
</gene>
<sequence length="285" mass="33242">MIVTKKYCGAAGIFPYTVFNDKIYLLIGYERRGYSDFGGYREGMSESTLECACREFSEETLGCFSMNKDIRGSIDGVIESTIIISRILNNKELHTSGLVNKVLNPRNQYEMFVCPVNRFLRRNEFKYTYDLNKNKSIEYQIECTEKRDIYWIDIDSIIISVETDNPQIRCNKGHVYNLYTAFFNTLKEQSCIEHLKYLRSTYQKDTNLLYSLITDIYTSPKLLNNLPKPSLNNKIIINIDDDDDDDDNNKFKNYNSTTTTTTTTTNIQPNIKQIQQTLFNKFNNK</sequence>
<dbReference type="GeneID" id="8621777"/>
<dbReference type="eggNOG" id="ENOG502T0WV">
    <property type="taxonomic scope" value="Eukaryota"/>
</dbReference>
<dbReference type="AlphaFoldDB" id="Q54XI6"/>
<evidence type="ECO:0000313" key="2">
    <source>
        <dbReference type="Proteomes" id="UP000002195"/>
    </source>
</evidence>
<dbReference type="HOGENOM" id="CLU_978046_0_0_1"/>